<feature type="transmembrane region" description="Helical" evidence="1">
    <location>
        <begin position="86"/>
        <end position="107"/>
    </location>
</feature>
<feature type="transmembrane region" description="Helical" evidence="1">
    <location>
        <begin position="113"/>
        <end position="135"/>
    </location>
</feature>
<evidence type="ECO:0000313" key="2">
    <source>
        <dbReference type="EMBL" id="MVQ33693.1"/>
    </source>
</evidence>
<name>A0ABW9U103_9BACL</name>
<dbReference type="Proteomes" id="UP000467637">
    <property type="component" value="Unassembled WGS sequence"/>
</dbReference>
<evidence type="ECO:0000313" key="3">
    <source>
        <dbReference type="Proteomes" id="UP000467637"/>
    </source>
</evidence>
<feature type="transmembrane region" description="Helical" evidence="1">
    <location>
        <begin position="7"/>
        <end position="26"/>
    </location>
</feature>
<keyword evidence="1" id="KW-1133">Transmembrane helix</keyword>
<accession>A0ABW9U103</accession>
<organism evidence="2 3">
    <name type="scientific">Paenibacillus anseongense</name>
    <dbReference type="NCBI Taxonomy" id="2682845"/>
    <lineage>
        <taxon>Bacteria</taxon>
        <taxon>Bacillati</taxon>
        <taxon>Bacillota</taxon>
        <taxon>Bacilli</taxon>
        <taxon>Bacillales</taxon>
        <taxon>Paenibacillaceae</taxon>
        <taxon>Paenibacillus</taxon>
    </lineage>
</organism>
<keyword evidence="1" id="KW-0812">Transmembrane</keyword>
<dbReference type="EMBL" id="WSEM01000004">
    <property type="protein sequence ID" value="MVQ33693.1"/>
    <property type="molecule type" value="Genomic_DNA"/>
</dbReference>
<keyword evidence="3" id="KW-1185">Reference proteome</keyword>
<evidence type="ECO:0000256" key="1">
    <source>
        <dbReference type="SAM" id="Phobius"/>
    </source>
</evidence>
<proteinExistence type="predicted"/>
<gene>
    <name evidence="2" type="ORF">GON05_03415</name>
</gene>
<sequence>MTLKPFIRTLTFYISLVLSVVFLWFFKNVADFSELIDYTSDTIASISATLMGIVIAGLAILISLTQGKLLTIFLQKNILQKFLFPFWVMTFLWGISSLICILIKLLQWMSPVILLYVFTVEVFIFVYALFGTISLMGHAIRFGLYVAKASEVSEE</sequence>
<comment type="caution">
    <text evidence="2">The sequence shown here is derived from an EMBL/GenBank/DDBJ whole genome shotgun (WGS) entry which is preliminary data.</text>
</comment>
<keyword evidence="1" id="KW-0472">Membrane</keyword>
<feature type="transmembrane region" description="Helical" evidence="1">
    <location>
        <begin position="46"/>
        <end position="65"/>
    </location>
</feature>
<dbReference type="RefSeq" id="WP_157317814.1">
    <property type="nucleotide sequence ID" value="NZ_WSEM01000004.1"/>
</dbReference>
<protein>
    <recommendedName>
        <fullName evidence="4">DUF2975 domain-containing protein</fullName>
    </recommendedName>
</protein>
<reference evidence="2 3" key="1">
    <citation type="submission" date="2019-12" db="EMBL/GenBank/DDBJ databases">
        <authorList>
            <person name="Huq M.A."/>
        </authorList>
    </citation>
    <scope>NUCLEOTIDE SEQUENCE [LARGE SCALE GENOMIC DNA]</scope>
    <source>
        <strain evidence="2 3">MAH-34</strain>
    </source>
</reference>
<evidence type="ECO:0008006" key="4">
    <source>
        <dbReference type="Google" id="ProtNLM"/>
    </source>
</evidence>